<feature type="transmembrane region" description="Helical" evidence="2">
    <location>
        <begin position="1297"/>
        <end position="1318"/>
    </location>
</feature>
<keyword evidence="2" id="KW-0472">Membrane</keyword>
<evidence type="ECO:0000259" key="7">
    <source>
        <dbReference type="Pfam" id="PF22058"/>
    </source>
</evidence>
<evidence type="ECO:0000259" key="5">
    <source>
        <dbReference type="Pfam" id="PF17967"/>
    </source>
</evidence>
<organism evidence="8 9">
    <name type="scientific">Schaalia cardiffensis F0333</name>
    <dbReference type="NCBI Taxonomy" id="888050"/>
    <lineage>
        <taxon>Bacteria</taxon>
        <taxon>Bacillati</taxon>
        <taxon>Actinomycetota</taxon>
        <taxon>Actinomycetes</taxon>
        <taxon>Actinomycetales</taxon>
        <taxon>Actinomycetaceae</taxon>
        <taxon>Schaalia</taxon>
    </lineage>
</organism>
<sequence>MTRLRLLLAALISAGLLIPGAAAPTVAAPTVAPTTVTLTNALTGAYDGDGDALVTIPGSHNPAMGCSGEWQPECDRAALIKDPETGIYTATFDLPRGQWQYKVAIGGTWDESYGANGVPGGDNITYSLDETGPVTFFYDPATHRVWNTADGPVITLSGTLQAPLGCTRGDNGGNWAPDCLAPLMAPNGDGTWTYSTNKLPMGNYLVKVAHNRSWTENYGVDGVEDGPNYSFSVTSDKTVTFTYTMATHLLDIDVADAPLMGTGQQAAYWVDATTLAWPTSMLPKGVTADQVVSGEAGIGFSLVTAGNGGAEIIDGAVAGGESTPLTITADLPKEATDLRPNLKGYIGLRIPDGFGVDAVKRALTGQVRVLATAHSAPFAFTGVQIAPVLDALYSDDARTAELGVTWTGSRPSFALWAPTAKSVTLLSWNSGDDTGSVPQIDEDARRTPARLGPDGRWVVDNADGAITAGAQYLWEVEVYVPATGKVETNTVTDPYSIALTADSTRSVTIDLMNPAIMPEQWARTPSPRVHNDASRAIYELHVRDFSAKDESVPAALRGTYGAFTVSDSTGMRALAELAEAGIDTVHLLPTFDISTIPERRADQAIPTIPDAGPAAEDQQAAVAAVADRDAFNWGYDPFHWMTPEGSYAADGHQDGGARIAEFRDMVGALHSVGLQVVLDEVYNHTAAAGQDPKAVLDRIVPGYYHRLDATGAITTSTCCSNIATENLMSEDLMIDSLVLWARAYRVDGFRFDLMGHHSRDTMIRAKEALAELTLERDGVDGSSLYLYGEGWNFGEVANNALFTQATQGQLDGTQIGAFNDRLRDAVHGGGPFDADHRVFQGFGSGAVTDPNGLDTRGAEEQLADLMHRTDLVKLGVAGNLKDYALTTYDGSVKLGSQIDYNSLSAGYASDPAESVNYVDAHDNETLFDLLTYKLPSSTPMSDRIRMNTVSLATVALGQSPSFWAAGTERLRSKSLDRDSYNSGDHFNAIDWTGSDNGFGHGLPVASTNQEQWPIMRPLLEDPSLKPGADDIAAAKAQALDLLRLRKSTPLFSLGSTRLIKEKVSFPNSGPDQAPGTFLMLIDDNAPSGASTDAGNRAVTSVDPNLNGVLVVFNASKEPLTQAVDGQAGRHFVLSPVQASGSDPVVKTTTWDDATGTVTVPARTVAVLVDEANAPGPIAPLGVSYEPVAVTAGDEASATPIVRDESGKAVTLPEGTSFTLGESAPRDAVIDATTGVIRWTVPADHATTAVRIPVTVSFADGRVVTSELVVSVTGRDAASDAPASPRAGIVGALPITGAGGLLLVLAIAGAAAVAGGVFASRRRA</sequence>
<dbReference type="eggNOG" id="COG1523">
    <property type="taxonomic scope" value="Bacteria"/>
</dbReference>
<dbReference type="InterPro" id="IPR017853">
    <property type="entry name" value="GH"/>
</dbReference>
<evidence type="ECO:0000256" key="3">
    <source>
        <dbReference type="SAM" id="SignalP"/>
    </source>
</evidence>
<dbReference type="NCBIfam" id="TIGR02103">
    <property type="entry name" value="pullul_strch"/>
    <property type="match status" value="1"/>
</dbReference>
<dbReference type="Gene3D" id="2.60.40.1180">
    <property type="entry name" value="Golgi alpha-mannosidase II"/>
    <property type="match status" value="1"/>
</dbReference>
<dbReference type="GO" id="GO:0005975">
    <property type="term" value="P:carbohydrate metabolic process"/>
    <property type="evidence" value="ECO:0007669"/>
    <property type="project" value="InterPro"/>
</dbReference>
<feature type="signal peptide" evidence="3">
    <location>
        <begin position="1"/>
        <end position="27"/>
    </location>
</feature>
<dbReference type="Pfam" id="PF22058">
    <property type="entry name" value="X25_BaPul_like"/>
    <property type="match status" value="2"/>
</dbReference>
<evidence type="ECO:0000256" key="2">
    <source>
        <dbReference type="SAM" id="Phobius"/>
    </source>
</evidence>
<keyword evidence="9" id="KW-1185">Reference proteome</keyword>
<feature type="domain" description="Alpha-1,6-glucosidases pullulanase-type C-terminal" evidence="4">
    <location>
        <begin position="994"/>
        <end position="1169"/>
    </location>
</feature>
<feature type="domain" description="Amylopullulanase X25" evidence="7">
    <location>
        <begin position="54"/>
        <end position="145"/>
    </location>
</feature>
<feature type="chain" id="PRO_5004127379" evidence="3">
    <location>
        <begin position="28"/>
        <end position="1323"/>
    </location>
</feature>
<dbReference type="EMBL" id="AQHZ01000010">
    <property type="protein sequence ID" value="ENO18626.1"/>
    <property type="molecule type" value="Genomic_DNA"/>
</dbReference>
<dbReference type="Proteomes" id="UP000013015">
    <property type="component" value="Unassembled WGS sequence"/>
</dbReference>
<dbReference type="Pfam" id="PF18957">
    <property type="entry name" value="RibLong"/>
    <property type="match status" value="1"/>
</dbReference>
<dbReference type="STRING" id="888050.HMPREF9004_0675"/>
<dbReference type="InterPro" id="IPR011839">
    <property type="entry name" value="Pullul_strch"/>
</dbReference>
<reference evidence="8 9" key="1">
    <citation type="submission" date="2013-03" db="EMBL/GenBank/DDBJ databases">
        <title>Reference genome for the Human Microbiome Project.</title>
        <authorList>
            <person name="Aqrawi P."/>
            <person name="Ayvaz T."/>
            <person name="Bess C."/>
            <person name="Blankenburg K."/>
            <person name="Coyle M."/>
            <person name="Deng J."/>
            <person name="Forbes L."/>
            <person name="Fowler G."/>
            <person name="Francisco L."/>
            <person name="Fu Q."/>
            <person name="Gibbs R."/>
            <person name="Gross S."/>
            <person name="Gubbala S."/>
            <person name="Hale W."/>
            <person name="Hemphill L."/>
            <person name="Highlander S."/>
            <person name="Hirani K."/>
            <person name="Jackson L."/>
            <person name="Jakkamsetti A."/>
            <person name="Javaid M."/>
            <person name="Jayaseelan J.C."/>
            <person name="Jiang H."/>
            <person name="Joshi V."/>
            <person name="Korchina V."/>
            <person name="Kovar C."/>
            <person name="Lara F."/>
            <person name="Lee S."/>
            <person name="Liu Y."/>
            <person name="Mata R."/>
            <person name="Mathew T."/>
            <person name="Munidasa M."/>
            <person name="Muzny D."/>
            <person name="Nazareth L."/>
            <person name="Ngo R."/>
            <person name="Nguyen L."/>
            <person name="Nguyen N."/>
            <person name="Okwuonu G."/>
            <person name="Ongeri F."/>
            <person name="Palculict T."/>
            <person name="Patil S."/>
            <person name="Petrosino J."/>
            <person name="Pham C."/>
            <person name="Pham P."/>
            <person name="Pu L.-L."/>
            <person name="Qin X."/>
            <person name="Qu J."/>
            <person name="Reid J."/>
            <person name="Ross M."/>
            <person name="Ruth R."/>
            <person name="Saada N."/>
            <person name="San Lucas F."/>
            <person name="Santibanez J."/>
            <person name="Shang Y."/>
            <person name="Simmons D."/>
            <person name="Song X.-Z."/>
            <person name="Tang L.-Y."/>
            <person name="Thornton R."/>
            <person name="Warren J."/>
            <person name="Weissenberger G."/>
            <person name="Wilczek-Boney K."/>
            <person name="Worley K."/>
            <person name="Youmans B."/>
            <person name="Zhang J."/>
            <person name="Zhang L."/>
            <person name="Zhao Z."/>
            <person name="Zhou C."/>
            <person name="Zhu D."/>
            <person name="Zhu Y."/>
        </authorList>
    </citation>
    <scope>NUCLEOTIDE SEQUENCE [LARGE SCALE GENOMIC DNA]</scope>
    <source>
        <strain evidence="8 9">F0333</strain>
    </source>
</reference>
<proteinExistence type="inferred from homology"/>
<evidence type="ECO:0000256" key="1">
    <source>
        <dbReference type="ARBA" id="ARBA00008061"/>
    </source>
</evidence>
<dbReference type="InterPro" id="IPR054409">
    <property type="entry name" value="X25_BaPul-like"/>
</dbReference>
<dbReference type="CDD" id="cd11341">
    <property type="entry name" value="AmyAc_Pullulanase_LD-like"/>
    <property type="match status" value="1"/>
</dbReference>
<dbReference type="Gene3D" id="3.20.20.80">
    <property type="entry name" value="Glycosidases"/>
    <property type="match status" value="1"/>
</dbReference>
<dbReference type="InterPro" id="IPR040671">
    <property type="entry name" value="Pullulanase_N2"/>
</dbReference>
<keyword evidence="2" id="KW-1133">Transmembrane helix</keyword>
<evidence type="ECO:0000259" key="4">
    <source>
        <dbReference type="Pfam" id="PF11852"/>
    </source>
</evidence>
<dbReference type="InterPro" id="IPR013783">
    <property type="entry name" value="Ig-like_fold"/>
</dbReference>
<comment type="similarity">
    <text evidence="1">Belongs to the glycosyl hydrolase 13 family.</text>
</comment>
<gene>
    <name evidence="8" type="ORF">HMPREF9004_0675</name>
</gene>
<feature type="domain" description="Long Rib" evidence="6">
    <location>
        <begin position="1182"/>
        <end position="1272"/>
    </location>
</feature>
<dbReference type="Pfam" id="PF17967">
    <property type="entry name" value="Pullulanase_N2"/>
    <property type="match status" value="1"/>
</dbReference>
<dbReference type="SUPFAM" id="SSF81296">
    <property type="entry name" value="E set domains"/>
    <property type="match status" value="2"/>
</dbReference>
<dbReference type="HOGENOM" id="CLU_004744_5_1_11"/>
<accession>N6X4J6</accession>
<dbReference type="SUPFAM" id="SSF51011">
    <property type="entry name" value="Glycosyl hydrolase domain"/>
    <property type="match status" value="1"/>
</dbReference>
<dbReference type="NCBIfam" id="NF038186">
    <property type="entry name" value="YPDG_rpt"/>
    <property type="match status" value="1"/>
</dbReference>
<dbReference type="GO" id="GO:0051060">
    <property type="term" value="F:pullulanase activity"/>
    <property type="evidence" value="ECO:0007669"/>
    <property type="project" value="InterPro"/>
</dbReference>
<dbReference type="SUPFAM" id="SSF51445">
    <property type="entry name" value="(Trans)glycosidases"/>
    <property type="match status" value="1"/>
</dbReference>
<keyword evidence="3" id="KW-0732">Signal</keyword>
<protein>
    <submittedName>
        <fullName evidence="8">Pullulanase</fullName>
    </submittedName>
</protein>
<evidence type="ECO:0000259" key="6">
    <source>
        <dbReference type="Pfam" id="PF18957"/>
    </source>
</evidence>
<dbReference type="InterPro" id="IPR024561">
    <property type="entry name" value="Pullul_strch_C"/>
</dbReference>
<dbReference type="InterPro" id="IPR013780">
    <property type="entry name" value="Glyco_hydro_b"/>
</dbReference>
<evidence type="ECO:0000313" key="8">
    <source>
        <dbReference type="EMBL" id="ENO18626.1"/>
    </source>
</evidence>
<dbReference type="Gene3D" id="2.60.40.10">
    <property type="entry name" value="Immunoglobulins"/>
    <property type="match status" value="3"/>
</dbReference>
<dbReference type="InterPro" id="IPR044055">
    <property type="entry name" value="RibLong"/>
</dbReference>
<evidence type="ECO:0000313" key="9">
    <source>
        <dbReference type="Proteomes" id="UP000013015"/>
    </source>
</evidence>
<dbReference type="PATRIC" id="fig|888050.3.peg.647"/>
<keyword evidence="2" id="KW-0812">Transmembrane</keyword>
<dbReference type="PANTHER" id="PTHR43002">
    <property type="entry name" value="GLYCOGEN DEBRANCHING ENZYME"/>
    <property type="match status" value="1"/>
</dbReference>
<feature type="domain" description="Amylopullulanase X25" evidence="7">
    <location>
        <begin position="154"/>
        <end position="248"/>
    </location>
</feature>
<dbReference type="CDD" id="cd02860">
    <property type="entry name" value="E_set_Pullulanase"/>
    <property type="match status" value="1"/>
</dbReference>
<feature type="domain" description="Pullulanase N2" evidence="5">
    <location>
        <begin position="265"/>
        <end position="390"/>
    </location>
</feature>
<dbReference type="RefSeq" id="WP_005962404.1">
    <property type="nucleotide sequence ID" value="NZ_CP040505.1"/>
</dbReference>
<dbReference type="Pfam" id="PF11852">
    <property type="entry name" value="Pullul_strch_C"/>
    <property type="match status" value="1"/>
</dbReference>
<dbReference type="InterPro" id="IPR014756">
    <property type="entry name" value="Ig_E-set"/>
</dbReference>
<dbReference type="Gene3D" id="2.60.40.1130">
    <property type="entry name" value="Rab geranylgeranyltransferase alpha-subunit, insert domain"/>
    <property type="match status" value="1"/>
</dbReference>
<dbReference type="CDD" id="cd12962">
    <property type="entry name" value="X25_BaPul_like"/>
    <property type="match status" value="2"/>
</dbReference>
<comment type="caution">
    <text evidence="8">The sequence shown here is derived from an EMBL/GenBank/DDBJ whole genome shotgun (WGS) entry which is preliminary data.</text>
</comment>
<name>N6X4J6_9ACTO</name>